<evidence type="ECO:0000256" key="2">
    <source>
        <dbReference type="ARBA" id="ARBA00022630"/>
    </source>
</evidence>
<sequence>MAEAGFCRLGKTIRSLCSLRAKSRLLYAHDKVCGCFSSQRRHLTGRPDDGVAEYDVVIVGTGIVGLGTAVEMISRYPNLTYAVLDKETTVAAHQTGNNSGVIHAGIYYLPGTLKAKLCVEGSALMYQYCDANNVPYKKCGKLIVAVEPMELPRLDDLYDRSQKNDVQDVRMLNPEQVKDMEPNCKALRALYSPHTGIVDFTLVTQSLARTYKEKGGKIHMGFKVTGFSESVNRSDYPVTIEGVNANVFFDHRRIRAKYVISCAGLHSDRVAAYSGCSSNPKIVPFRGEYLKLKDKAKDLVHTNIYPVPDPSLPFLGVHFTPRMNGDVWLGPNAILAFKREGYRFRDLNPLDFADSITFGGLWKLIFSNFAYAADQLYCSFFLTAQVKQLQRFIPKLKVSDVEFGKAGVRAQALSPDGKLVDDFVFDKGTGSIGSRMLHVRNAPSPAATSSLAIAKMVADRAKELFNL</sequence>
<keyword evidence="11" id="KW-1185">Reference proteome</keyword>
<dbReference type="PANTHER" id="PTHR43104">
    <property type="entry name" value="L-2-HYDROXYGLUTARATE DEHYDROGENASE, MITOCHONDRIAL"/>
    <property type="match status" value="1"/>
</dbReference>
<evidence type="ECO:0000256" key="4">
    <source>
        <dbReference type="ARBA" id="ARBA00023002"/>
    </source>
</evidence>
<dbReference type="EMBL" id="JAODUO010001040">
    <property type="protein sequence ID" value="KAK2171675.1"/>
    <property type="molecule type" value="Genomic_DNA"/>
</dbReference>
<feature type="domain" description="FAD dependent oxidoreductase" evidence="9">
    <location>
        <begin position="55"/>
        <end position="460"/>
    </location>
</feature>
<keyword evidence="4" id="KW-0560">Oxidoreductase</keyword>
<dbReference type="NCBIfam" id="NF008726">
    <property type="entry name" value="PRK11728.1"/>
    <property type="match status" value="1"/>
</dbReference>
<evidence type="ECO:0000256" key="8">
    <source>
        <dbReference type="ARBA" id="ARBA00041137"/>
    </source>
</evidence>
<evidence type="ECO:0000259" key="9">
    <source>
        <dbReference type="Pfam" id="PF01266"/>
    </source>
</evidence>
<evidence type="ECO:0000313" key="11">
    <source>
        <dbReference type="Proteomes" id="UP001209878"/>
    </source>
</evidence>
<proteinExistence type="inferred from homology"/>
<accession>A0AAD9KJ48</accession>
<keyword evidence="3" id="KW-0274">FAD</keyword>
<dbReference type="PANTHER" id="PTHR43104:SF2">
    <property type="entry name" value="L-2-HYDROXYGLUTARATE DEHYDROGENASE, MITOCHONDRIAL"/>
    <property type="match status" value="1"/>
</dbReference>
<evidence type="ECO:0000256" key="1">
    <source>
        <dbReference type="ARBA" id="ARBA00001974"/>
    </source>
</evidence>
<dbReference type="InterPro" id="IPR036188">
    <property type="entry name" value="FAD/NAD-bd_sf"/>
</dbReference>
<dbReference type="InterPro" id="IPR006076">
    <property type="entry name" value="FAD-dep_OxRdtase"/>
</dbReference>
<dbReference type="Proteomes" id="UP001209878">
    <property type="component" value="Unassembled WGS sequence"/>
</dbReference>
<comment type="catalytic activity">
    <reaction evidence="5">
        <text>(S)-2-hydroxyglutarate + A = 2-oxoglutarate + AH2</text>
        <dbReference type="Rhea" id="RHEA:21252"/>
        <dbReference type="ChEBI" id="CHEBI:13193"/>
        <dbReference type="ChEBI" id="CHEBI:16782"/>
        <dbReference type="ChEBI" id="CHEBI:16810"/>
        <dbReference type="ChEBI" id="CHEBI:17499"/>
        <dbReference type="EC" id="1.1.99.2"/>
    </reaction>
</comment>
<protein>
    <recommendedName>
        <fullName evidence="8">L-2-hydroxyglutarate dehydrogenase, mitochondrial</fullName>
        <ecNumber evidence="7">1.1.99.2</ecNumber>
    </recommendedName>
</protein>
<dbReference type="Pfam" id="PF01266">
    <property type="entry name" value="DAO"/>
    <property type="match status" value="1"/>
</dbReference>
<organism evidence="10 11">
    <name type="scientific">Ridgeia piscesae</name>
    <name type="common">Tubeworm</name>
    <dbReference type="NCBI Taxonomy" id="27915"/>
    <lineage>
        <taxon>Eukaryota</taxon>
        <taxon>Metazoa</taxon>
        <taxon>Spiralia</taxon>
        <taxon>Lophotrochozoa</taxon>
        <taxon>Annelida</taxon>
        <taxon>Polychaeta</taxon>
        <taxon>Sedentaria</taxon>
        <taxon>Canalipalpata</taxon>
        <taxon>Sabellida</taxon>
        <taxon>Siboglinidae</taxon>
        <taxon>Ridgeia</taxon>
    </lineage>
</organism>
<evidence type="ECO:0000256" key="3">
    <source>
        <dbReference type="ARBA" id="ARBA00022827"/>
    </source>
</evidence>
<dbReference type="Gene3D" id="3.50.50.60">
    <property type="entry name" value="FAD/NAD(P)-binding domain"/>
    <property type="match status" value="1"/>
</dbReference>
<dbReference type="Gene3D" id="3.30.9.10">
    <property type="entry name" value="D-Amino Acid Oxidase, subunit A, domain 2"/>
    <property type="match status" value="1"/>
</dbReference>
<comment type="cofactor">
    <cofactor evidence="1">
        <name>FAD</name>
        <dbReference type="ChEBI" id="CHEBI:57692"/>
    </cofactor>
</comment>
<comment type="caution">
    <text evidence="10">The sequence shown here is derived from an EMBL/GenBank/DDBJ whole genome shotgun (WGS) entry which is preliminary data.</text>
</comment>
<evidence type="ECO:0000256" key="6">
    <source>
        <dbReference type="ARBA" id="ARBA00037941"/>
    </source>
</evidence>
<reference evidence="10" key="1">
    <citation type="journal article" date="2023" name="Mol. Biol. Evol.">
        <title>Third-Generation Sequencing Reveals the Adaptive Role of the Epigenome in Three Deep-Sea Polychaetes.</title>
        <authorList>
            <person name="Perez M."/>
            <person name="Aroh O."/>
            <person name="Sun Y."/>
            <person name="Lan Y."/>
            <person name="Juniper S.K."/>
            <person name="Young C.R."/>
            <person name="Angers B."/>
            <person name="Qian P.Y."/>
        </authorList>
    </citation>
    <scope>NUCLEOTIDE SEQUENCE</scope>
    <source>
        <strain evidence="10">R07B-5</strain>
    </source>
</reference>
<evidence type="ECO:0000256" key="7">
    <source>
        <dbReference type="ARBA" id="ARBA00038878"/>
    </source>
</evidence>
<comment type="similarity">
    <text evidence="6">Belongs to the L2HGDH family.</text>
</comment>
<dbReference type="EC" id="1.1.99.2" evidence="7"/>
<dbReference type="AlphaFoldDB" id="A0AAD9KJ48"/>
<keyword evidence="2" id="KW-0285">Flavoprotein</keyword>
<evidence type="ECO:0000313" key="10">
    <source>
        <dbReference type="EMBL" id="KAK2171675.1"/>
    </source>
</evidence>
<dbReference type="SUPFAM" id="SSF51905">
    <property type="entry name" value="FAD/NAD(P)-binding domain"/>
    <property type="match status" value="1"/>
</dbReference>
<dbReference type="GO" id="GO:0047545">
    <property type="term" value="F:(S)-2-hydroxyglutarate dehydrogenase activity"/>
    <property type="evidence" value="ECO:0007669"/>
    <property type="project" value="UniProtKB-EC"/>
</dbReference>
<gene>
    <name evidence="10" type="ORF">NP493_1042g00022</name>
</gene>
<evidence type="ECO:0000256" key="5">
    <source>
        <dbReference type="ARBA" id="ARBA00036066"/>
    </source>
</evidence>
<name>A0AAD9KJ48_RIDPI</name>